<dbReference type="AlphaFoldDB" id="A0A367IYD6"/>
<sequence>NVKEWLNFLKTEAHEKRISYSVFRISQHYLCHIPYMIKAMGPLRAYSFRPMERAFGAISTLIKSKVEAGINASNVVERLALRRYVDFYSDIQQELDPIRPRPAPQYWEPFRCGVVATECNVSSDNWSIPTDTLYSCLQQFYRHTLNGEESRSPIDINIDIAARAWINSTVYSSVYYRNYRQEFRRSNHIVKFYGYNNKFNNFAVCIIFELVIVGFFVIEIAVYVGIIVVNVEE</sequence>
<name>A0A367IYD6_RHIAZ</name>
<protein>
    <submittedName>
        <fullName evidence="2">Uncharacterized protein</fullName>
    </submittedName>
</protein>
<evidence type="ECO:0000313" key="3">
    <source>
        <dbReference type="Proteomes" id="UP000252139"/>
    </source>
</evidence>
<feature type="non-terminal residue" evidence="2">
    <location>
        <position position="1"/>
    </location>
</feature>
<organism evidence="2 3">
    <name type="scientific">Rhizopus azygosporus</name>
    <name type="common">Rhizopus microsporus var. azygosporus</name>
    <dbReference type="NCBI Taxonomy" id="86630"/>
    <lineage>
        <taxon>Eukaryota</taxon>
        <taxon>Fungi</taxon>
        <taxon>Fungi incertae sedis</taxon>
        <taxon>Mucoromycota</taxon>
        <taxon>Mucoromycotina</taxon>
        <taxon>Mucoromycetes</taxon>
        <taxon>Mucorales</taxon>
        <taxon>Mucorineae</taxon>
        <taxon>Rhizopodaceae</taxon>
        <taxon>Rhizopus</taxon>
    </lineage>
</organism>
<dbReference type="STRING" id="86630.A0A367IYD6"/>
<dbReference type="OrthoDB" id="2285485at2759"/>
<evidence type="ECO:0000256" key="1">
    <source>
        <dbReference type="SAM" id="Phobius"/>
    </source>
</evidence>
<dbReference type="Proteomes" id="UP000252139">
    <property type="component" value="Unassembled WGS sequence"/>
</dbReference>
<keyword evidence="1" id="KW-0472">Membrane</keyword>
<keyword evidence="1" id="KW-0812">Transmembrane</keyword>
<proteinExistence type="predicted"/>
<dbReference type="EMBL" id="PJQL01002923">
    <property type="protein sequence ID" value="RCH82705.1"/>
    <property type="molecule type" value="Genomic_DNA"/>
</dbReference>
<feature type="transmembrane region" description="Helical" evidence="1">
    <location>
        <begin position="202"/>
        <end position="229"/>
    </location>
</feature>
<evidence type="ECO:0000313" key="2">
    <source>
        <dbReference type="EMBL" id="RCH82705.1"/>
    </source>
</evidence>
<comment type="caution">
    <text evidence="2">The sequence shown here is derived from an EMBL/GenBank/DDBJ whole genome shotgun (WGS) entry which is preliminary data.</text>
</comment>
<reference evidence="2 3" key="1">
    <citation type="journal article" date="2018" name="G3 (Bethesda)">
        <title>Phylogenetic and Phylogenomic Definition of Rhizopus Species.</title>
        <authorList>
            <person name="Gryganskyi A.P."/>
            <person name="Golan J."/>
            <person name="Dolatabadi S."/>
            <person name="Mondo S."/>
            <person name="Robb S."/>
            <person name="Idnurm A."/>
            <person name="Muszewska A."/>
            <person name="Steczkiewicz K."/>
            <person name="Masonjones S."/>
            <person name="Liao H.L."/>
            <person name="Gajdeczka M.T."/>
            <person name="Anike F."/>
            <person name="Vuek A."/>
            <person name="Anishchenko I.M."/>
            <person name="Voigt K."/>
            <person name="de Hoog G.S."/>
            <person name="Smith M.E."/>
            <person name="Heitman J."/>
            <person name="Vilgalys R."/>
            <person name="Stajich J.E."/>
        </authorList>
    </citation>
    <scope>NUCLEOTIDE SEQUENCE [LARGE SCALE GENOMIC DNA]</scope>
    <source>
        <strain evidence="2 3">CBS 357.93</strain>
    </source>
</reference>
<keyword evidence="1" id="KW-1133">Transmembrane helix</keyword>
<gene>
    <name evidence="2" type="ORF">CU097_003704</name>
</gene>
<keyword evidence="3" id="KW-1185">Reference proteome</keyword>
<feature type="non-terminal residue" evidence="2">
    <location>
        <position position="233"/>
    </location>
</feature>
<accession>A0A367IYD6</accession>